<evidence type="ECO:0000313" key="2">
    <source>
        <dbReference type="Proteomes" id="UP001569904"/>
    </source>
</evidence>
<evidence type="ECO:0008006" key="3">
    <source>
        <dbReference type="Google" id="ProtNLM"/>
    </source>
</evidence>
<evidence type="ECO:0000313" key="1">
    <source>
        <dbReference type="EMBL" id="MFA1556483.1"/>
    </source>
</evidence>
<sequence>MLQERDGRLRGAVGERRLHLAALNAAVADWDGPLACALVNRDGALVLNVVNRTDEFRSLDVGCERVGGVWWFVRTDTGEGLVPVLEVADAPALLARVIERAAGDAAGSGGR</sequence>
<organism evidence="1 2">
    <name type="scientific">Actinomadura chokoriensis</name>
    <dbReference type="NCBI Taxonomy" id="454156"/>
    <lineage>
        <taxon>Bacteria</taxon>
        <taxon>Bacillati</taxon>
        <taxon>Actinomycetota</taxon>
        <taxon>Actinomycetes</taxon>
        <taxon>Streptosporangiales</taxon>
        <taxon>Thermomonosporaceae</taxon>
        <taxon>Actinomadura</taxon>
    </lineage>
</organism>
<dbReference type="Proteomes" id="UP001569904">
    <property type="component" value="Unassembled WGS sequence"/>
</dbReference>
<dbReference type="RefSeq" id="WP_371943201.1">
    <property type="nucleotide sequence ID" value="NZ_JAXCEH010000015.1"/>
</dbReference>
<gene>
    <name evidence="1" type="ORF">SM436_22565</name>
</gene>
<proteinExistence type="predicted"/>
<keyword evidence="2" id="KW-1185">Reference proteome</keyword>
<reference evidence="1 2" key="1">
    <citation type="submission" date="2023-11" db="EMBL/GenBank/DDBJ databases">
        <title>Actinomadura monticuli sp. nov., isolated from volcanic ash.</title>
        <authorList>
            <person name="Lee S.D."/>
            <person name="Yang H."/>
            <person name="Kim I.S."/>
        </authorList>
    </citation>
    <scope>NUCLEOTIDE SEQUENCE [LARGE SCALE GENOMIC DNA]</scope>
    <source>
        <strain evidence="1 2">DSM 45346</strain>
    </source>
</reference>
<accession>A0ABV4R3L4</accession>
<comment type="caution">
    <text evidence="1">The sequence shown here is derived from an EMBL/GenBank/DDBJ whole genome shotgun (WGS) entry which is preliminary data.</text>
</comment>
<dbReference type="EMBL" id="JAXCEH010000015">
    <property type="protein sequence ID" value="MFA1556483.1"/>
    <property type="molecule type" value="Genomic_DNA"/>
</dbReference>
<protein>
    <recommendedName>
        <fullName evidence="3">Diguanylate cyclase</fullName>
    </recommendedName>
</protein>
<name>A0ABV4R3L4_9ACTN</name>